<dbReference type="AlphaFoldDB" id="T1IU68"/>
<dbReference type="EnsemblMetazoa" id="SMAR004688-RA">
    <property type="protein sequence ID" value="SMAR004688-PA"/>
    <property type="gene ID" value="SMAR004688"/>
</dbReference>
<dbReference type="HOGENOM" id="CLU_152942_0_0_1"/>
<protein>
    <recommendedName>
        <fullName evidence="3">CS domain-containing protein</fullName>
    </recommendedName>
</protein>
<dbReference type="PANTHER" id="PTHR12356">
    <property type="entry name" value="NUCLEAR MOVEMENT PROTEIN NUDC"/>
    <property type="match status" value="1"/>
</dbReference>
<dbReference type="PhylomeDB" id="T1IU68"/>
<dbReference type="Proteomes" id="UP000014500">
    <property type="component" value="Unassembled WGS sequence"/>
</dbReference>
<dbReference type="InterPro" id="IPR008978">
    <property type="entry name" value="HSP20-like_chaperone"/>
</dbReference>
<evidence type="ECO:0008006" key="3">
    <source>
        <dbReference type="Google" id="ProtNLM"/>
    </source>
</evidence>
<dbReference type="SUPFAM" id="SSF49764">
    <property type="entry name" value="HSP20-like chaperones"/>
    <property type="match status" value="1"/>
</dbReference>
<evidence type="ECO:0000313" key="2">
    <source>
        <dbReference type="Proteomes" id="UP000014500"/>
    </source>
</evidence>
<dbReference type="InterPro" id="IPR037898">
    <property type="entry name" value="NudC_fam"/>
</dbReference>
<organism evidence="1 2">
    <name type="scientific">Strigamia maritima</name>
    <name type="common">European centipede</name>
    <name type="synonym">Geophilus maritimus</name>
    <dbReference type="NCBI Taxonomy" id="126957"/>
    <lineage>
        <taxon>Eukaryota</taxon>
        <taxon>Metazoa</taxon>
        <taxon>Ecdysozoa</taxon>
        <taxon>Arthropoda</taxon>
        <taxon>Myriapoda</taxon>
        <taxon>Chilopoda</taxon>
        <taxon>Pleurostigmophora</taxon>
        <taxon>Geophilomorpha</taxon>
        <taxon>Linotaeniidae</taxon>
        <taxon>Strigamia</taxon>
    </lineage>
</organism>
<dbReference type="GO" id="GO:0051082">
    <property type="term" value="F:unfolded protein binding"/>
    <property type="evidence" value="ECO:0007669"/>
    <property type="project" value="TreeGrafter"/>
</dbReference>
<accession>T1IU68</accession>
<dbReference type="PANTHER" id="PTHR12356:SF19">
    <property type="entry name" value="NUDC DOMAIN-CONTAINING PROTEIN 3"/>
    <property type="match status" value="1"/>
</dbReference>
<evidence type="ECO:0000313" key="1">
    <source>
        <dbReference type="EnsemblMetazoa" id="SMAR004688-PA"/>
    </source>
</evidence>
<dbReference type="Gene3D" id="2.60.40.790">
    <property type="match status" value="1"/>
</dbReference>
<dbReference type="STRING" id="126957.T1IU68"/>
<name>T1IU68_STRMM</name>
<dbReference type="GO" id="GO:0005737">
    <property type="term" value="C:cytoplasm"/>
    <property type="evidence" value="ECO:0007669"/>
    <property type="project" value="TreeGrafter"/>
</dbReference>
<sequence>MEGDLSWKENVENSCWTLRPGQAVHVNLEKVQERWWDSLLIDEPKINIRNIDVSRPMNDLADDEQAKIHELMYNQQQQRLGKVTSQQMMCAWFRTK</sequence>
<dbReference type="eggNOG" id="KOG2265">
    <property type="taxonomic scope" value="Eukaryota"/>
</dbReference>
<reference evidence="2" key="1">
    <citation type="submission" date="2011-05" db="EMBL/GenBank/DDBJ databases">
        <authorList>
            <person name="Richards S.R."/>
            <person name="Qu J."/>
            <person name="Jiang H."/>
            <person name="Jhangiani S.N."/>
            <person name="Agravi P."/>
            <person name="Goodspeed R."/>
            <person name="Gross S."/>
            <person name="Mandapat C."/>
            <person name="Jackson L."/>
            <person name="Mathew T."/>
            <person name="Pu L."/>
            <person name="Thornton R."/>
            <person name="Saada N."/>
            <person name="Wilczek-Boney K.B."/>
            <person name="Lee S."/>
            <person name="Kovar C."/>
            <person name="Wu Y."/>
            <person name="Scherer S.E."/>
            <person name="Worley K.C."/>
            <person name="Muzny D.M."/>
            <person name="Gibbs R."/>
        </authorList>
    </citation>
    <scope>NUCLEOTIDE SEQUENCE</scope>
    <source>
        <strain evidence="2">Brora</strain>
    </source>
</reference>
<dbReference type="GO" id="GO:0006457">
    <property type="term" value="P:protein folding"/>
    <property type="evidence" value="ECO:0007669"/>
    <property type="project" value="TreeGrafter"/>
</dbReference>
<proteinExistence type="predicted"/>
<dbReference type="EMBL" id="JH431520">
    <property type="status" value="NOT_ANNOTATED_CDS"/>
    <property type="molecule type" value="Genomic_DNA"/>
</dbReference>
<keyword evidence="2" id="KW-1185">Reference proteome</keyword>
<reference evidence="1" key="2">
    <citation type="submission" date="2015-02" db="UniProtKB">
        <authorList>
            <consortium name="EnsemblMetazoa"/>
        </authorList>
    </citation>
    <scope>IDENTIFICATION</scope>
</reference>